<feature type="transmembrane region" description="Helical" evidence="10">
    <location>
        <begin position="296"/>
        <end position="317"/>
    </location>
</feature>
<comment type="subcellular location">
    <subcellularLocation>
        <location evidence="1">Cell inner membrane</location>
        <topology evidence="1">Multi-pass membrane protein</topology>
    </subcellularLocation>
</comment>
<evidence type="ECO:0000256" key="7">
    <source>
        <dbReference type="ARBA" id="ARBA00038075"/>
    </source>
</evidence>
<evidence type="ECO:0000259" key="11">
    <source>
        <dbReference type="PROSITE" id="PS50850"/>
    </source>
</evidence>
<evidence type="ECO:0000256" key="10">
    <source>
        <dbReference type="SAM" id="Phobius"/>
    </source>
</evidence>
<feature type="transmembrane region" description="Helical" evidence="10">
    <location>
        <begin position="49"/>
        <end position="70"/>
    </location>
</feature>
<feature type="transmembrane region" description="Helical" evidence="10">
    <location>
        <begin position="230"/>
        <end position="247"/>
    </location>
</feature>
<dbReference type="Gene3D" id="1.20.1250.20">
    <property type="entry name" value="MFS general substrate transporter like domains"/>
    <property type="match status" value="1"/>
</dbReference>
<proteinExistence type="inferred from homology"/>
<evidence type="ECO:0000256" key="8">
    <source>
        <dbReference type="ARBA" id="ARBA00040914"/>
    </source>
</evidence>
<dbReference type="PANTHER" id="PTHR23513">
    <property type="entry name" value="INTEGRAL MEMBRANE EFFLUX PROTEIN-RELATED"/>
    <property type="match status" value="1"/>
</dbReference>
<evidence type="ECO:0000313" key="13">
    <source>
        <dbReference type="Proteomes" id="UP000569914"/>
    </source>
</evidence>
<evidence type="ECO:0000256" key="9">
    <source>
        <dbReference type="SAM" id="MobiDB-lite"/>
    </source>
</evidence>
<feature type="domain" description="Major facilitator superfamily (MFS) profile" evidence="11">
    <location>
        <begin position="231"/>
        <end position="433"/>
    </location>
</feature>
<dbReference type="PANTHER" id="PTHR23513:SF9">
    <property type="entry name" value="ENTEROBACTIN EXPORTER ENTS"/>
    <property type="match status" value="1"/>
</dbReference>
<evidence type="ECO:0000256" key="5">
    <source>
        <dbReference type="ARBA" id="ARBA00022989"/>
    </source>
</evidence>
<dbReference type="EMBL" id="JACCBU010000001">
    <property type="protein sequence ID" value="NYE69852.1"/>
    <property type="molecule type" value="Genomic_DNA"/>
</dbReference>
<feature type="transmembrane region" description="Helical" evidence="10">
    <location>
        <begin position="82"/>
        <end position="100"/>
    </location>
</feature>
<accession>A0A7Y9I465</accession>
<feature type="transmembrane region" description="Helical" evidence="10">
    <location>
        <begin position="323"/>
        <end position="345"/>
    </location>
</feature>
<reference evidence="12 13" key="1">
    <citation type="submission" date="2020-07" db="EMBL/GenBank/DDBJ databases">
        <title>Sequencing the genomes of 1000 actinobacteria strains.</title>
        <authorList>
            <person name="Klenk H.-P."/>
        </authorList>
    </citation>
    <scope>NUCLEOTIDE SEQUENCE [LARGE SCALE GENOMIC DNA]</scope>
    <source>
        <strain evidence="12 13">DSM 22083</strain>
    </source>
</reference>
<dbReference type="PROSITE" id="PS50850">
    <property type="entry name" value="MFS"/>
    <property type="match status" value="1"/>
</dbReference>
<sequence>MSATEQAPAGSRTRTPLVSLMIVSVIAHVGTKISAIAIPWFVLSSTGSVAVTGLVAACELGPYVVVKALGGPLVDRIGQRRVSLVADLGSAVIIGAIPLLHLAGLLPLPLLLGLVAVAGALRGPGDNAKETSVPLVAEAARVELERVTGLFGAIERGSGLVAPAIAAGMIMIFGPPGAVGVTALCFAVSAVIVAVGLPRWFDADRVEPATRVGYLGELREGLRFLLRDRLLTLLVFMITATNLLDIAKAQVLLPVWARDGGHGVGAIGLLLTCQAVCSTASSLLAGWLGARLPRRLTFFVAFLISGPTPFLVLGLGWPVWSVAIGYGVAGFASGFLNPMLGAIFFERVPRRLLGRVGGLSDAIAWAGMPFGGLVAAGLITLAGLPAALLLLGGCYLVVTVIPGLLSRGLFERPAAPASPETPPEPHPDGATPR</sequence>
<evidence type="ECO:0000256" key="1">
    <source>
        <dbReference type="ARBA" id="ARBA00004429"/>
    </source>
</evidence>
<dbReference type="InterPro" id="IPR020846">
    <property type="entry name" value="MFS_dom"/>
</dbReference>
<feature type="transmembrane region" description="Helical" evidence="10">
    <location>
        <begin position="179"/>
        <end position="201"/>
    </location>
</feature>
<keyword evidence="13" id="KW-1185">Reference proteome</keyword>
<keyword evidence="3" id="KW-1003">Cell membrane</keyword>
<protein>
    <recommendedName>
        <fullName evidence="8">Multidrug efflux pump Tap</fullName>
    </recommendedName>
</protein>
<feature type="region of interest" description="Disordered" evidence="9">
    <location>
        <begin position="413"/>
        <end position="433"/>
    </location>
</feature>
<evidence type="ECO:0000256" key="2">
    <source>
        <dbReference type="ARBA" id="ARBA00022448"/>
    </source>
</evidence>
<organism evidence="12 13">
    <name type="scientific">Microlunatus parietis</name>
    <dbReference type="NCBI Taxonomy" id="682979"/>
    <lineage>
        <taxon>Bacteria</taxon>
        <taxon>Bacillati</taxon>
        <taxon>Actinomycetota</taxon>
        <taxon>Actinomycetes</taxon>
        <taxon>Propionibacteriales</taxon>
        <taxon>Propionibacteriaceae</taxon>
        <taxon>Microlunatus</taxon>
    </lineage>
</organism>
<dbReference type="GO" id="GO:0022857">
    <property type="term" value="F:transmembrane transporter activity"/>
    <property type="evidence" value="ECO:0007669"/>
    <property type="project" value="InterPro"/>
</dbReference>
<evidence type="ECO:0000256" key="4">
    <source>
        <dbReference type="ARBA" id="ARBA00022692"/>
    </source>
</evidence>
<keyword evidence="5 10" id="KW-1133">Transmembrane helix</keyword>
<gene>
    <name evidence="12" type="ORF">BKA15_001181</name>
</gene>
<keyword evidence="4 10" id="KW-0812">Transmembrane</keyword>
<feature type="transmembrane region" description="Helical" evidence="10">
    <location>
        <begin position="267"/>
        <end position="289"/>
    </location>
</feature>
<feature type="transmembrane region" description="Helical" evidence="10">
    <location>
        <begin position="20"/>
        <end position="43"/>
    </location>
</feature>
<keyword evidence="2" id="KW-0813">Transport</keyword>
<dbReference type="GO" id="GO:0005886">
    <property type="term" value="C:plasma membrane"/>
    <property type="evidence" value="ECO:0007669"/>
    <property type="project" value="UniProtKB-SubCell"/>
</dbReference>
<dbReference type="Proteomes" id="UP000569914">
    <property type="component" value="Unassembled WGS sequence"/>
</dbReference>
<feature type="transmembrane region" description="Helical" evidence="10">
    <location>
        <begin position="386"/>
        <end position="405"/>
    </location>
</feature>
<feature type="transmembrane region" description="Helical" evidence="10">
    <location>
        <begin position="357"/>
        <end position="380"/>
    </location>
</feature>
<comment type="similarity">
    <text evidence="7">Belongs to the major facilitator superfamily. Drug:H(+) antiporter-3 (DHA3) (TC 2.A.1.21) family.</text>
</comment>
<comment type="caution">
    <text evidence="12">The sequence shown here is derived from an EMBL/GenBank/DDBJ whole genome shotgun (WGS) entry which is preliminary data.</text>
</comment>
<name>A0A7Y9I465_9ACTN</name>
<evidence type="ECO:0000256" key="6">
    <source>
        <dbReference type="ARBA" id="ARBA00023136"/>
    </source>
</evidence>
<dbReference type="AlphaFoldDB" id="A0A7Y9I465"/>
<dbReference type="InterPro" id="IPR036259">
    <property type="entry name" value="MFS_trans_sf"/>
</dbReference>
<keyword evidence="6 10" id="KW-0472">Membrane</keyword>
<dbReference type="InterPro" id="IPR011701">
    <property type="entry name" value="MFS"/>
</dbReference>
<evidence type="ECO:0000313" key="12">
    <source>
        <dbReference type="EMBL" id="NYE69852.1"/>
    </source>
</evidence>
<dbReference type="SUPFAM" id="SSF103473">
    <property type="entry name" value="MFS general substrate transporter"/>
    <property type="match status" value="1"/>
</dbReference>
<evidence type="ECO:0000256" key="3">
    <source>
        <dbReference type="ARBA" id="ARBA00022475"/>
    </source>
</evidence>
<dbReference type="CDD" id="cd06173">
    <property type="entry name" value="MFS_MefA_like"/>
    <property type="match status" value="1"/>
</dbReference>
<dbReference type="Pfam" id="PF07690">
    <property type="entry name" value="MFS_1"/>
    <property type="match status" value="1"/>
</dbReference>